<evidence type="ECO:0000313" key="1">
    <source>
        <dbReference type="EMBL" id="KAL3518904.1"/>
    </source>
</evidence>
<reference evidence="1 2" key="1">
    <citation type="submission" date="2024-11" db="EMBL/GenBank/DDBJ databases">
        <title>A near-complete genome assembly of Cinchona calisaya.</title>
        <authorList>
            <person name="Lian D.C."/>
            <person name="Zhao X.W."/>
            <person name="Wei L."/>
        </authorList>
    </citation>
    <scope>NUCLEOTIDE SEQUENCE [LARGE SCALE GENOMIC DNA]</scope>
    <source>
        <tissue evidence="1">Nenye</tissue>
    </source>
</reference>
<gene>
    <name evidence="1" type="ORF">ACH5RR_021493</name>
</gene>
<dbReference type="AlphaFoldDB" id="A0ABD2ZID0"/>
<name>A0ABD2ZID0_9GENT</name>
<proteinExistence type="predicted"/>
<protein>
    <submittedName>
        <fullName evidence="1">Uncharacterized protein</fullName>
    </submittedName>
</protein>
<keyword evidence="2" id="KW-1185">Reference proteome</keyword>
<dbReference type="EMBL" id="JBJUIK010000009">
    <property type="protein sequence ID" value="KAL3518904.1"/>
    <property type="molecule type" value="Genomic_DNA"/>
</dbReference>
<accession>A0ABD2ZID0</accession>
<sequence length="218" mass="24504">MKGQSYESKASAEEAAYEVVGCEESAKRELSSDFRPGSVSSVRPKRQASRLSAVKLILSTIDNTCVRQWEFCHIPTARVSCWWLRTLMLSPTLGTYYSPKWRRVDIEVQPVQLISKSQPILDALSNLVLPDQSHSVYSLLAKEIGWDGGLALLRIPVCPREKKAWRGFMQNGSIGLSFPDLLLKERKGIRNPVRPDGFVFPNFSRPLTSFHSSSVTSF</sequence>
<dbReference type="Proteomes" id="UP001630127">
    <property type="component" value="Unassembled WGS sequence"/>
</dbReference>
<evidence type="ECO:0000313" key="2">
    <source>
        <dbReference type="Proteomes" id="UP001630127"/>
    </source>
</evidence>
<organism evidence="1 2">
    <name type="scientific">Cinchona calisaya</name>
    <dbReference type="NCBI Taxonomy" id="153742"/>
    <lineage>
        <taxon>Eukaryota</taxon>
        <taxon>Viridiplantae</taxon>
        <taxon>Streptophyta</taxon>
        <taxon>Embryophyta</taxon>
        <taxon>Tracheophyta</taxon>
        <taxon>Spermatophyta</taxon>
        <taxon>Magnoliopsida</taxon>
        <taxon>eudicotyledons</taxon>
        <taxon>Gunneridae</taxon>
        <taxon>Pentapetalae</taxon>
        <taxon>asterids</taxon>
        <taxon>lamiids</taxon>
        <taxon>Gentianales</taxon>
        <taxon>Rubiaceae</taxon>
        <taxon>Cinchonoideae</taxon>
        <taxon>Cinchoneae</taxon>
        <taxon>Cinchona</taxon>
    </lineage>
</organism>
<comment type="caution">
    <text evidence="1">The sequence shown here is derived from an EMBL/GenBank/DDBJ whole genome shotgun (WGS) entry which is preliminary data.</text>
</comment>